<dbReference type="InterPro" id="IPR006860">
    <property type="entry name" value="FecR"/>
</dbReference>
<dbReference type="InterPro" id="IPR012373">
    <property type="entry name" value="Ferrdict_sens_TM"/>
</dbReference>
<evidence type="ECO:0000313" key="3">
    <source>
        <dbReference type="Proteomes" id="UP000798808"/>
    </source>
</evidence>
<gene>
    <name evidence="2" type="ORF">E1163_20690</name>
</gene>
<reference evidence="2 3" key="1">
    <citation type="submission" date="2019-02" db="EMBL/GenBank/DDBJ databases">
        <authorList>
            <person name="Goldberg S.R."/>
            <person name="Haltli B.A."/>
            <person name="Correa H."/>
            <person name="Russell K.G."/>
        </authorList>
    </citation>
    <scope>NUCLEOTIDE SEQUENCE [LARGE SCALE GENOMIC DNA]</scope>
    <source>
        <strain evidence="2 3">JCM 16186</strain>
    </source>
</reference>
<proteinExistence type="predicted"/>
<name>A0ABW9RUJ5_9BACT</name>
<accession>A0ABW9RUJ5</accession>
<dbReference type="Proteomes" id="UP000798808">
    <property type="component" value="Unassembled WGS sequence"/>
</dbReference>
<evidence type="ECO:0000313" key="2">
    <source>
        <dbReference type="EMBL" id="MTI27386.1"/>
    </source>
</evidence>
<comment type="caution">
    <text evidence="2">The sequence shown here is derived from an EMBL/GenBank/DDBJ whole genome shotgun (WGS) entry which is preliminary data.</text>
</comment>
<keyword evidence="3" id="KW-1185">Reference proteome</keyword>
<dbReference type="Pfam" id="PF04773">
    <property type="entry name" value="FecR"/>
    <property type="match status" value="1"/>
</dbReference>
<dbReference type="PANTHER" id="PTHR30273">
    <property type="entry name" value="PERIPLASMIC SIGNAL SENSOR AND SIGMA FACTOR ACTIVATOR FECR-RELATED"/>
    <property type="match status" value="1"/>
</dbReference>
<dbReference type="EMBL" id="SMLW01000625">
    <property type="protein sequence ID" value="MTI27386.1"/>
    <property type="molecule type" value="Genomic_DNA"/>
</dbReference>
<dbReference type="Gene3D" id="2.60.120.1440">
    <property type="match status" value="1"/>
</dbReference>
<feature type="domain" description="FecR protein" evidence="1">
    <location>
        <begin position="45"/>
        <end position="133"/>
    </location>
</feature>
<protein>
    <recommendedName>
        <fullName evidence="1">FecR protein domain-containing protein</fullName>
    </recommendedName>
</protein>
<evidence type="ECO:0000259" key="1">
    <source>
        <dbReference type="Pfam" id="PF04773"/>
    </source>
</evidence>
<dbReference type="PANTHER" id="PTHR30273:SF2">
    <property type="entry name" value="PROTEIN FECR"/>
    <property type="match status" value="1"/>
</dbReference>
<sequence>MCYLNITMIRLTEIPKSQSYMNRLKEILIFVVPALLLGACAGHSIETGDNFEVVELPDGSVVYLNHHSAVDYDKDFEARTIEVTGEAFFEVTKANIPFVVKTAHGEVRVLGTEFNVKTAADELEVEVEEGVVELKTSSETQKVKKGQRAVWKKGKQGIAKAKAELKFNVWLHALEKEFRQLGKELKRGGKKVQKESGKVGKDINKGAKRLQKELKNL</sequence>
<organism evidence="2 3">
    <name type="scientific">Fulvivirga kasyanovii</name>
    <dbReference type="NCBI Taxonomy" id="396812"/>
    <lineage>
        <taxon>Bacteria</taxon>
        <taxon>Pseudomonadati</taxon>
        <taxon>Bacteroidota</taxon>
        <taxon>Cytophagia</taxon>
        <taxon>Cytophagales</taxon>
        <taxon>Fulvivirgaceae</taxon>
        <taxon>Fulvivirga</taxon>
    </lineage>
</organism>